<evidence type="ECO:0000256" key="3">
    <source>
        <dbReference type="ARBA" id="ARBA00022475"/>
    </source>
</evidence>
<evidence type="ECO:0000256" key="4">
    <source>
        <dbReference type="ARBA" id="ARBA00022692"/>
    </source>
</evidence>
<dbReference type="Gene3D" id="1.10.3720.10">
    <property type="entry name" value="MetI-like"/>
    <property type="match status" value="1"/>
</dbReference>
<dbReference type="GO" id="GO:0005886">
    <property type="term" value="C:plasma membrane"/>
    <property type="evidence" value="ECO:0007669"/>
    <property type="project" value="UniProtKB-SubCell"/>
</dbReference>
<organism evidence="9">
    <name type="scientific">marine sediment metagenome</name>
    <dbReference type="NCBI Taxonomy" id="412755"/>
    <lineage>
        <taxon>unclassified sequences</taxon>
        <taxon>metagenomes</taxon>
        <taxon>ecological metagenomes</taxon>
    </lineage>
</organism>
<feature type="transmembrane region" description="Helical" evidence="7">
    <location>
        <begin position="59"/>
        <end position="85"/>
    </location>
</feature>
<protein>
    <recommendedName>
        <fullName evidence="8">ABC transmembrane type-1 domain-containing protein</fullName>
    </recommendedName>
</protein>
<evidence type="ECO:0000256" key="2">
    <source>
        <dbReference type="ARBA" id="ARBA00022448"/>
    </source>
</evidence>
<feature type="transmembrane region" description="Helical" evidence="7">
    <location>
        <begin position="7"/>
        <end position="28"/>
    </location>
</feature>
<dbReference type="InterPro" id="IPR000515">
    <property type="entry name" value="MetI-like"/>
</dbReference>
<evidence type="ECO:0000256" key="1">
    <source>
        <dbReference type="ARBA" id="ARBA00004651"/>
    </source>
</evidence>
<keyword evidence="5 7" id="KW-1133">Transmembrane helix</keyword>
<dbReference type="AlphaFoldDB" id="X1MYT0"/>
<keyword evidence="6 7" id="KW-0472">Membrane</keyword>
<reference evidence="9" key="1">
    <citation type="journal article" date="2014" name="Front. Microbiol.">
        <title>High frequency of phylogenetically diverse reductive dehalogenase-homologous genes in deep subseafloor sedimentary metagenomes.</title>
        <authorList>
            <person name="Kawai M."/>
            <person name="Futagami T."/>
            <person name="Toyoda A."/>
            <person name="Takaki Y."/>
            <person name="Nishi S."/>
            <person name="Hori S."/>
            <person name="Arai W."/>
            <person name="Tsubouchi T."/>
            <person name="Morono Y."/>
            <person name="Uchiyama I."/>
            <person name="Ito T."/>
            <person name="Fujiyama A."/>
            <person name="Inagaki F."/>
            <person name="Takami H."/>
        </authorList>
    </citation>
    <scope>NUCLEOTIDE SEQUENCE</scope>
    <source>
        <strain evidence="9">Expedition CK06-06</strain>
    </source>
</reference>
<feature type="domain" description="ABC transmembrane type-1" evidence="8">
    <location>
        <begin position="1"/>
        <end position="75"/>
    </location>
</feature>
<evidence type="ECO:0000256" key="7">
    <source>
        <dbReference type="SAM" id="Phobius"/>
    </source>
</evidence>
<dbReference type="InterPro" id="IPR051393">
    <property type="entry name" value="ABC_transporter_permease"/>
</dbReference>
<evidence type="ECO:0000313" key="9">
    <source>
        <dbReference type="EMBL" id="GAI19815.1"/>
    </source>
</evidence>
<feature type="non-terminal residue" evidence="9">
    <location>
        <position position="1"/>
    </location>
</feature>
<accession>X1MYT0</accession>
<keyword evidence="3" id="KW-1003">Cell membrane</keyword>
<dbReference type="PANTHER" id="PTHR30193:SF1">
    <property type="entry name" value="ABC TRANSPORTER PERMEASE PROTEIN YESP-RELATED"/>
    <property type="match status" value="1"/>
</dbReference>
<dbReference type="PANTHER" id="PTHR30193">
    <property type="entry name" value="ABC TRANSPORTER PERMEASE PROTEIN"/>
    <property type="match status" value="1"/>
</dbReference>
<sequence>PMISPTIFFNLVMGLIGTFQIFTSAYVMTAGGPMNASLFYNLYLYIQAFHNIKMGYASMLAWILFAIILTLTLLTIKSSAAWVYYEGELRRG</sequence>
<name>X1MYT0_9ZZZZ</name>
<evidence type="ECO:0000256" key="6">
    <source>
        <dbReference type="ARBA" id="ARBA00023136"/>
    </source>
</evidence>
<dbReference type="EMBL" id="BARV01021078">
    <property type="protein sequence ID" value="GAI19815.1"/>
    <property type="molecule type" value="Genomic_DNA"/>
</dbReference>
<dbReference type="PROSITE" id="PS50928">
    <property type="entry name" value="ABC_TM1"/>
    <property type="match status" value="1"/>
</dbReference>
<comment type="subcellular location">
    <subcellularLocation>
        <location evidence="1">Cell membrane</location>
        <topology evidence="1">Multi-pass membrane protein</topology>
    </subcellularLocation>
</comment>
<dbReference type="GO" id="GO:0055085">
    <property type="term" value="P:transmembrane transport"/>
    <property type="evidence" value="ECO:0007669"/>
    <property type="project" value="InterPro"/>
</dbReference>
<gene>
    <name evidence="9" type="ORF">S06H3_35008</name>
</gene>
<evidence type="ECO:0000259" key="8">
    <source>
        <dbReference type="PROSITE" id="PS50928"/>
    </source>
</evidence>
<comment type="caution">
    <text evidence="9">The sequence shown here is derived from an EMBL/GenBank/DDBJ whole genome shotgun (WGS) entry which is preliminary data.</text>
</comment>
<evidence type="ECO:0000256" key="5">
    <source>
        <dbReference type="ARBA" id="ARBA00022989"/>
    </source>
</evidence>
<proteinExistence type="predicted"/>
<keyword evidence="2" id="KW-0813">Transport</keyword>
<dbReference type="SUPFAM" id="SSF161098">
    <property type="entry name" value="MetI-like"/>
    <property type="match status" value="1"/>
</dbReference>
<keyword evidence="4 7" id="KW-0812">Transmembrane</keyword>
<dbReference type="InterPro" id="IPR035906">
    <property type="entry name" value="MetI-like_sf"/>
</dbReference>